<dbReference type="KEGG" id="mlv:CVS47_02466"/>
<evidence type="ECO:0000313" key="1">
    <source>
        <dbReference type="EMBL" id="AZS37819.1"/>
    </source>
</evidence>
<dbReference type="EMBL" id="CP031423">
    <property type="protein sequence ID" value="AZS37819.1"/>
    <property type="molecule type" value="Genomic_DNA"/>
</dbReference>
<evidence type="ECO:0008006" key="3">
    <source>
        <dbReference type="Google" id="ProtNLM"/>
    </source>
</evidence>
<dbReference type="Pfam" id="PF05960">
    <property type="entry name" value="DUF885"/>
    <property type="match status" value="1"/>
</dbReference>
<sequence length="557" mass="61463">MTDTVRRIADEYVRALAAHEPAAAQALGERPTRPLADLSPEWLEERYALQGETLRRLAGLPADADDAVLRSAMTERLTSDRGFYDTGFTPRMVAGLASPVHLILESIEGLPISDDEAGMAVLERLEAAPASVDDYIRALERARELGRRGRFTGTGVAAVRQIDLLAQQVEGWVATDYFGRVPREEGLSSAAADRADRAAREMAEALTRLARFLRDDLRADAPEEDAMGEDVYPAMVASMLGTPVDLREVYAYGWSELERLVAQSRDLASRLGGTGTDPVRSAGALLDEDPRYRLEGVPAITAWLRERVDETTRALQGVAFDLPPTIADVDCLVSQASSGVVYYTPAPPNAEVPSRIVWTIPSGVPFAATWHEVSSVHHEGLPGHHLEHTVNRANADLHPWQRYLCEVHGYAEGWAHYAEGLSDELGLIRDDAERLGMVLGQIWRAVRIVADIGMHTDWPVPETPLTDQTRWTPQLAREFLEEFAFVEPDLARFEVDRYLGIPGQALAFKVGAKLWVDARTAWRARHGDDAPLRDFHRDALALGPMGLGPLRDLLLAD</sequence>
<reference evidence="1 2" key="1">
    <citation type="submission" date="2018-08" db="EMBL/GenBank/DDBJ databases">
        <title>Microbacterium lemovicicum sp. nov., a bacterium isolated from a natural uranium-rich soil.</title>
        <authorList>
            <person name="ORTET P."/>
        </authorList>
    </citation>
    <scope>NUCLEOTIDE SEQUENCE [LARGE SCALE GENOMIC DNA]</scope>
    <source>
        <strain evidence="1 2">Viu22</strain>
    </source>
</reference>
<dbReference type="AlphaFoldDB" id="A0A3Q9J071"/>
<keyword evidence="2" id="KW-1185">Reference proteome</keyword>
<dbReference type="Proteomes" id="UP000276888">
    <property type="component" value="Chromosome"/>
</dbReference>
<dbReference type="InterPro" id="IPR010281">
    <property type="entry name" value="DUF885"/>
</dbReference>
<dbReference type="PANTHER" id="PTHR33361">
    <property type="entry name" value="GLR0591 PROTEIN"/>
    <property type="match status" value="1"/>
</dbReference>
<dbReference type="OrthoDB" id="9760040at2"/>
<proteinExistence type="predicted"/>
<dbReference type="RefSeq" id="WP_127096326.1">
    <property type="nucleotide sequence ID" value="NZ_CP031423.1"/>
</dbReference>
<dbReference type="PANTHER" id="PTHR33361:SF2">
    <property type="entry name" value="DUF885 DOMAIN-CONTAINING PROTEIN"/>
    <property type="match status" value="1"/>
</dbReference>
<accession>A0A3Q9J071</accession>
<name>A0A3Q9J071_9MICO</name>
<evidence type="ECO:0000313" key="2">
    <source>
        <dbReference type="Proteomes" id="UP000276888"/>
    </source>
</evidence>
<organism evidence="1 2">
    <name type="scientific">Microbacterium lemovicicum</name>
    <dbReference type="NCBI Taxonomy" id="1072463"/>
    <lineage>
        <taxon>Bacteria</taxon>
        <taxon>Bacillati</taxon>
        <taxon>Actinomycetota</taxon>
        <taxon>Actinomycetes</taxon>
        <taxon>Micrococcales</taxon>
        <taxon>Microbacteriaceae</taxon>
        <taxon>Microbacterium</taxon>
    </lineage>
</organism>
<protein>
    <recommendedName>
        <fullName evidence="3">DUF885 domain-containing protein</fullName>
    </recommendedName>
</protein>
<gene>
    <name evidence="1" type="ORF">CVS47_02466</name>
</gene>